<dbReference type="InterPro" id="IPR051165">
    <property type="entry name" value="Multifunctional_ANK_Repeat"/>
</dbReference>
<feature type="repeat" description="ANK" evidence="3">
    <location>
        <begin position="83"/>
        <end position="115"/>
    </location>
</feature>
<feature type="repeat" description="ANK" evidence="3">
    <location>
        <begin position="50"/>
        <end position="82"/>
    </location>
</feature>
<evidence type="ECO:0000313" key="5">
    <source>
        <dbReference type="RefSeq" id="XP_005094423.1"/>
    </source>
</evidence>
<dbReference type="PRINTS" id="PR01415">
    <property type="entry name" value="ANKYRIN"/>
</dbReference>
<dbReference type="InterPro" id="IPR036770">
    <property type="entry name" value="Ankyrin_rpt-contain_sf"/>
</dbReference>
<feature type="repeat" description="ANK" evidence="3">
    <location>
        <begin position="367"/>
        <end position="399"/>
    </location>
</feature>
<reference evidence="5" key="1">
    <citation type="submission" date="2025-08" db="UniProtKB">
        <authorList>
            <consortium name="RefSeq"/>
        </authorList>
    </citation>
    <scope>IDENTIFICATION</scope>
</reference>
<keyword evidence="2 3" id="KW-0040">ANK repeat</keyword>
<dbReference type="InterPro" id="IPR002110">
    <property type="entry name" value="Ankyrin_rpt"/>
</dbReference>
<organism evidence="4 5">
    <name type="scientific">Aplysia californica</name>
    <name type="common">California sea hare</name>
    <dbReference type="NCBI Taxonomy" id="6500"/>
    <lineage>
        <taxon>Eukaryota</taxon>
        <taxon>Metazoa</taxon>
        <taxon>Spiralia</taxon>
        <taxon>Lophotrochozoa</taxon>
        <taxon>Mollusca</taxon>
        <taxon>Gastropoda</taxon>
        <taxon>Heterobranchia</taxon>
        <taxon>Euthyneura</taxon>
        <taxon>Tectipleura</taxon>
        <taxon>Aplysiida</taxon>
        <taxon>Aplysioidea</taxon>
        <taxon>Aplysiidae</taxon>
        <taxon>Aplysia</taxon>
    </lineage>
</organism>
<name>A0ABM0JIJ0_APLCA</name>
<dbReference type="PROSITE" id="PS50088">
    <property type="entry name" value="ANK_REPEAT"/>
    <property type="match status" value="5"/>
</dbReference>
<dbReference type="SMART" id="SM00248">
    <property type="entry name" value="ANK"/>
    <property type="match status" value="11"/>
</dbReference>
<keyword evidence="1" id="KW-0677">Repeat</keyword>
<dbReference type="RefSeq" id="XP_005094423.1">
    <property type="nucleotide sequence ID" value="XM_005094366.3"/>
</dbReference>
<proteinExistence type="predicted"/>
<dbReference type="PANTHER" id="PTHR24123:SF33">
    <property type="entry name" value="PROTEIN HOS4"/>
    <property type="match status" value="1"/>
</dbReference>
<keyword evidence="4" id="KW-1185">Reference proteome</keyword>
<dbReference type="SUPFAM" id="SSF48403">
    <property type="entry name" value="Ankyrin repeat"/>
    <property type="match status" value="2"/>
</dbReference>
<sequence length="607" mass="66587">MSMDMASIKRRDSYIVKVEDLLRAVNEDDTEKAQHLLHSGICNVNWADPTGATALHFACRSGNVDTLRCLLAFDPDVDAVTKDGTSPLMYCALHNNIAGMKLLLEMDANPNVADSKGHSPLYHATRLKHCECMTLLLEAGVLCDWPTLMQYIALKSWRKCLKILLETDEKARLSGERDEIDMCIRTLVSGSGDVNARDSSGYTALMFAAENGHPCCVEALLQCGAQPDIRNEEGETALLLAIPHCVYCVKLLLEAQADVEVCHPLIKAAATCTDDTIVRLLIDRGADVNAAYSDGYDSPLMAAVKAGNARFVKVLLDHGADPNAGTKGMVRGLNLTPLTQALEDPICLDVVKALVNAGADVNLTGKYGLQPVFLTLQKGGANALKFLLDKGASINATDLWSATVLKRSISNNLVEHVKVCIDDVTNWKENVSRNSLCESGVVVPDVRVHMEAISQAIVRGDKYAIQLFLRYGAQPAMYPFHASQPHNKVENLDEIFSFLALAIMLNNSDIARFFIANLFLVPSDLKCAYFFHKYSGFDNLRAVYSRPWSLRSLSFLALSSAFGFSDNRVDRVLNSGLSDQLQQKLLFKTLNTGTPVDEWSSISLDHI</sequence>
<gene>
    <name evidence="5" type="primary">LOC101847942</name>
</gene>
<dbReference type="Pfam" id="PF12796">
    <property type="entry name" value="Ank_2"/>
    <property type="match status" value="3"/>
</dbReference>
<dbReference type="GeneID" id="101847942"/>
<dbReference type="Gene3D" id="1.25.40.20">
    <property type="entry name" value="Ankyrin repeat-containing domain"/>
    <property type="match status" value="3"/>
</dbReference>
<feature type="repeat" description="ANK" evidence="3">
    <location>
        <begin position="295"/>
        <end position="327"/>
    </location>
</feature>
<feature type="repeat" description="ANK" evidence="3">
    <location>
        <begin position="200"/>
        <end position="232"/>
    </location>
</feature>
<dbReference type="PANTHER" id="PTHR24123">
    <property type="entry name" value="ANKYRIN REPEAT-CONTAINING"/>
    <property type="match status" value="1"/>
</dbReference>
<dbReference type="PROSITE" id="PS50297">
    <property type="entry name" value="ANK_REP_REGION"/>
    <property type="match status" value="5"/>
</dbReference>
<evidence type="ECO:0000256" key="1">
    <source>
        <dbReference type="ARBA" id="ARBA00022737"/>
    </source>
</evidence>
<evidence type="ECO:0000256" key="2">
    <source>
        <dbReference type="ARBA" id="ARBA00023043"/>
    </source>
</evidence>
<accession>A0ABM0JIJ0</accession>
<dbReference type="Proteomes" id="UP000694888">
    <property type="component" value="Unplaced"/>
</dbReference>
<protein>
    <submittedName>
        <fullName evidence="5">Ankyrin-1</fullName>
    </submittedName>
</protein>
<evidence type="ECO:0000256" key="3">
    <source>
        <dbReference type="PROSITE-ProRule" id="PRU00023"/>
    </source>
</evidence>
<evidence type="ECO:0000313" key="4">
    <source>
        <dbReference type="Proteomes" id="UP000694888"/>
    </source>
</evidence>